<dbReference type="SMART" id="SM00342">
    <property type="entry name" value="HTH_ARAC"/>
    <property type="match status" value="1"/>
</dbReference>
<gene>
    <name evidence="5" type="ORF">LrDSM24759_00650</name>
</gene>
<dbReference type="PANTHER" id="PTHR43280">
    <property type="entry name" value="ARAC-FAMILY TRANSCRIPTIONAL REGULATOR"/>
    <property type="match status" value="1"/>
</dbReference>
<sequence>MQYDRFKKRNVDINVVLNQNEGQFLPITNHYSVTLLTSGKIEGNINKLDFNISAPAIICLNDKDKFQITKNQNAILPTISFAPDFLSVLRISEKEYIKKDPQIIKERLKLFNRTQGYTGIYSLNSQLYSKVLNQFLMAISEIQIQTDNFWVCRIKKCLIESLTMVEQFNQEVGKNALAEAVNYIHLNYSDQVEQKDLVNVAHLNRVSLNKLFQQTYGCTSMQFLQRYRLKMATELLTLTGLSLTEIAYAVGYNYDTFFIKQFEKHYHETPTKFRKKAQKIAQYQ</sequence>
<protein>
    <submittedName>
        <fullName evidence="5">AraC family transcriptional regulator</fullName>
    </submittedName>
</protein>
<dbReference type="GO" id="GO:0043565">
    <property type="term" value="F:sequence-specific DNA binding"/>
    <property type="evidence" value="ECO:0007669"/>
    <property type="project" value="InterPro"/>
</dbReference>
<reference evidence="6" key="1">
    <citation type="submission" date="2018-03" db="EMBL/GenBank/DDBJ databases">
        <title>New taxa in the Lactobacillus gasseri group.</title>
        <authorList>
            <person name="Tanizawa Y."/>
            <person name="Tohno M."/>
            <person name="Endo A."/>
            <person name="Arita M."/>
        </authorList>
    </citation>
    <scope>NUCLEOTIDE SEQUENCE [LARGE SCALE GENOMIC DNA]</scope>
    <source>
        <strain evidence="6">DSM 24759</strain>
    </source>
</reference>
<dbReference type="PANTHER" id="PTHR43280:SF28">
    <property type="entry name" value="HTH-TYPE TRANSCRIPTIONAL ACTIVATOR RHAS"/>
    <property type="match status" value="1"/>
</dbReference>
<dbReference type="Proteomes" id="UP000257317">
    <property type="component" value="Unassembled WGS sequence"/>
</dbReference>
<dbReference type="InterPro" id="IPR009057">
    <property type="entry name" value="Homeodomain-like_sf"/>
</dbReference>
<organism evidence="5 6">
    <name type="scientific">Lactobacillus rodentium</name>
    <dbReference type="NCBI Taxonomy" id="947835"/>
    <lineage>
        <taxon>Bacteria</taxon>
        <taxon>Bacillati</taxon>
        <taxon>Bacillota</taxon>
        <taxon>Bacilli</taxon>
        <taxon>Lactobacillales</taxon>
        <taxon>Lactobacillaceae</taxon>
        <taxon>Lactobacillus</taxon>
    </lineage>
</organism>
<evidence type="ECO:0000259" key="4">
    <source>
        <dbReference type="PROSITE" id="PS01124"/>
    </source>
</evidence>
<keyword evidence="6" id="KW-1185">Reference proteome</keyword>
<dbReference type="PROSITE" id="PS01124">
    <property type="entry name" value="HTH_ARAC_FAMILY_2"/>
    <property type="match status" value="1"/>
</dbReference>
<dbReference type="Gene3D" id="1.10.10.60">
    <property type="entry name" value="Homeodomain-like"/>
    <property type="match status" value="1"/>
</dbReference>
<keyword evidence="2" id="KW-0238">DNA-binding</keyword>
<dbReference type="OrthoDB" id="9778008at2"/>
<dbReference type="RefSeq" id="WP_117117355.1">
    <property type="nucleotide sequence ID" value="NZ_BFBY01000001.1"/>
</dbReference>
<proteinExistence type="predicted"/>
<accession>A0A2Z6T6T9</accession>
<keyword evidence="1" id="KW-0805">Transcription regulation</keyword>
<evidence type="ECO:0000256" key="2">
    <source>
        <dbReference type="ARBA" id="ARBA00023125"/>
    </source>
</evidence>
<dbReference type="GO" id="GO:0003700">
    <property type="term" value="F:DNA-binding transcription factor activity"/>
    <property type="evidence" value="ECO:0007669"/>
    <property type="project" value="InterPro"/>
</dbReference>
<dbReference type="AlphaFoldDB" id="A0A2Z6T6T9"/>
<evidence type="ECO:0000256" key="1">
    <source>
        <dbReference type="ARBA" id="ARBA00023015"/>
    </source>
</evidence>
<dbReference type="EMBL" id="BFBY01000001">
    <property type="protein sequence ID" value="GBG04151.1"/>
    <property type="molecule type" value="Genomic_DNA"/>
</dbReference>
<feature type="domain" description="HTH araC/xylS-type" evidence="4">
    <location>
        <begin position="178"/>
        <end position="276"/>
    </location>
</feature>
<evidence type="ECO:0000256" key="3">
    <source>
        <dbReference type="ARBA" id="ARBA00023163"/>
    </source>
</evidence>
<evidence type="ECO:0000313" key="5">
    <source>
        <dbReference type="EMBL" id="GBG04151.1"/>
    </source>
</evidence>
<name>A0A2Z6T6T9_9LACO</name>
<evidence type="ECO:0000313" key="6">
    <source>
        <dbReference type="Proteomes" id="UP000257317"/>
    </source>
</evidence>
<keyword evidence="3" id="KW-0804">Transcription</keyword>
<comment type="caution">
    <text evidence="5">The sequence shown here is derived from an EMBL/GenBank/DDBJ whole genome shotgun (WGS) entry which is preliminary data.</text>
</comment>
<dbReference type="Pfam" id="PF12833">
    <property type="entry name" value="HTH_18"/>
    <property type="match status" value="1"/>
</dbReference>
<dbReference type="InterPro" id="IPR018060">
    <property type="entry name" value="HTH_AraC"/>
</dbReference>
<dbReference type="SUPFAM" id="SSF46689">
    <property type="entry name" value="Homeodomain-like"/>
    <property type="match status" value="1"/>
</dbReference>